<dbReference type="InterPro" id="IPR007484">
    <property type="entry name" value="Peptidase_M28"/>
</dbReference>
<dbReference type="EMBL" id="JAFJYC010000001">
    <property type="protein sequence ID" value="MBT9432106.1"/>
    <property type="molecule type" value="Genomic_DNA"/>
</dbReference>
<dbReference type="Proteomes" id="UP000811282">
    <property type="component" value="Unassembled WGS sequence"/>
</dbReference>
<dbReference type="PANTHER" id="PTHR10404:SF46">
    <property type="entry name" value="VACUOLAR PROTEIN SORTING-ASSOCIATED PROTEIN 70"/>
    <property type="match status" value="1"/>
</dbReference>
<dbReference type="SUPFAM" id="SSF53187">
    <property type="entry name" value="Zn-dependent exopeptidases"/>
    <property type="match status" value="1"/>
</dbReference>
<evidence type="ECO:0000313" key="4">
    <source>
        <dbReference type="Proteomes" id="UP000811282"/>
    </source>
</evidence>
<protein>
    <submittedName>
        <fullName evidence="3">Transporter substrate-binding domain-containing protein</fullName>
    </submittedName>
</protein>
<keyword evidence="4" id="KW-1185">Reference proteome</keyword>
<feature type="domain" description="Solute-binding protein family 3/N-terminal" evidence="1">
    <location>
        <begin position="563"/>
        <end position="657"/>
    </location>
</feature>
<dbReference type="SUPFAM" id="SSF53850">
    <property type="entry name" value="Periplasmic binding protein-like II"/>
    <property type="match status" value="1"/>
</dbReference>
<dbReference type="SUPFAM" id="SSF52025">
    <property type="entry name" value="PA domain"/>
    <property type="match status" value="1"/>
</dbReference>
<accession>A0ABS5YAR9</accession>
<dbReference type="Pfam" id="PF04389">
    <property type="entry name" value="Peptidase_M28"/>
    <property type="match status" value="1"/>
</dbReference>
<dbReference type="RefSeq" id="WP_215669287.1">
    <property type="nucleotide sequence ID" value="NZ_JAFJYC010000001.1"/>
</dbReference>
<evidence type="ECO:0000259" key="2">
    <source>
        <dbReference type="Pfam" id="PF04389"/>
    </source>
</evidence>
<evidence type="ECO:0000313" key="3">
    <source>
        <dbReference type="EMBL" id="MBT9432106.1"/>
    </source>
</evidence>
<proteinExistence type="predicted"/>
<dbReference type="InterPro" id="IPR039373">
    <property type="entry name" value="Peptidase_M28B"/>
</dbReference>
<dbReference type="InterPro" id="IPR001638">
    <property type="entry name" value="Solute-binding_3/MltF_N"/>
</dbReference>
<name>A0ABS5YAR9_9GAMM</name>
<dbReference type="Gene3D" id="3.50.30.30">
    <property type="match status" value="1"/>
</dbReference>
<dbReference type="Gene3D" id="3.40.190.10">
    <property type="entry name" value="Periplasmic binding protein-like II"/>
    <property type="match status" value="2"/>
</dbReference>
<dbReference type="Gene3D" id="3.40.630.10">
    <property type="entry name" value="Zn peptidases"/>
    <property type="match status" value="1"/>
</dbReference>
<dbReference type="InterPro" id="IPR046450">
    <property type="entry name" value="PA_dom_sf"/>
</dbReference>
<reference evidence="3 4" key="1">
    <citation type="journal article" date="2021" name="Genome Biol. Evol.">
        <title>The evolution of interdependence in a four-way mealybug symbiosis.</title>
        <authorList>
            <person name="Garber A.I."/>
            <person name="Kupper M."/>
            <person name="Laetsch D.R."/>
            <person name="Weldon S.R."/>
            <person name="Ladinsky M.S."/>
            <person name="Bjorkman P.J."/>
            <person name="McCutcheon J.P."/>
        </authorList>
    </citation>
    <scope>NUCLEOTIDE SEQUENCE [LARGE SCALE GENOMIC DNA]</scope>
    <source>
        <strain evidence="3">SOD</strain>
    </source>
</reference>
<feature type="domain" description="Peptidase M28" evidence="2">
    <location>
        <begin position="211"/>
        <end position="405"/>
    </location>
</feature>
<gene>
    <name evidence="3" type="ORF">JZM24_08180</name>
</gene>
<dbReference type="PANTHER" id="PTHR10404">
    <property type="entry name" value="N-ACETYLATED-ALPHA-LINKED ACIDIC DIPEPTIDASE"/>
    <property type="match status" value="1"/>
</dbReference>
<dbReference type="Pfam" id="PF00497">
    <property type="entry name" value="SBP_bac_3"/>
    <property type="match status" value="1"/>
</dbReference>
<sequence length="696" mass="76089">MSDFAATPDRSRLMGHLAEFAKRVKLYGTAPELESFHYLRQQMQSYGYRTELLSHDAWISLPGEARVTVDGQAIPCITHSMSVATDPEGVTAPLQYIGAGREADFAAADVAGKIVLIDGITTEEEAALAKRYGAVGQLHISPTEHLYEMCVSPVWGSPSQHTRPLLPSTVICTISRDDGAPLRDRCRAGESPQVTLYTEVDTVWRKTPILVADLSPAGDEAPFVLFAGHHDTWHYGVMDNGSANATMLEAARLLAEAQAGWQRGLRLCFWSGHSHGRYSGSAWYADEYWDELDRRCVAHVNVDSTGGENANVLTNSSVIDELKVVAAEAVAAISGQQHLGRRHGRAADQSFWGVGIPSMFGSLSHQPPGPVKMLTALGWWWHTPHDTLDHIDPDNLQRDTAIVLRVLWRLLSAPVVPLDYTAFCVSLDAELDTLQAALGDRMDLGLLRRRVRCLQQAAAVNQQALTASGEQAKRLNSAMMRASRLLVPLNYTAGNRFCHDSALPHPAWPSLSGLLDLAALPVDSDQRPFYAAPARQSLNLAAALVAALAFTTFAADAQDGQRVRVAIEGAFPPWNALDSHGQLQGFDVDLIHDLCRRAKVECQLERGAWATLVPGLNVGKYDLVMTLGINKKRKKVVDFTVPYARGVASFLVLKNGPLASMPMRGERLNLNDKTHADPIMATLATKDGRRRPVHQP</sequence>
<evidence type="ECO:0000259" key="1">
    <source>
        <dbReference type="Pfam" id="PF00497"/>
    </source>
</evidence>
<comment type="caution">
    <text evidence="3">The sequence shown here is derived from an EMBL/GenBank/DDBJ whole genome shotgun (WGS) entry which is preliminary data.</text>
</comment>
<organism evidence="3 4">
    <name type="scientific">Candidatus Sodalis endolongispinus</name>
    <dbReference type="NCBI Taxonomy" id="2812662"/>
    <lineage>
        <taxon>Bacteria</taxon>
        <taxon>Pseudomonadati</taxon>
        <taxon>Pseudomonadota</taxon>
        <taxon>Gammaproteobacteria</taxon>
        <taxon>Enterobacterales</taxon>
        <taxon>Bruguierivoracaceae</taxon>
        <taxon>Sodalis</taxon>
    </lineage>
</organism>